<feature type="domain" description="EAL" evidence="1">
    <location>
        <begin position="1"/>
        <end position="82"/>
    </location>
</feature>
<evidence type="ECO:0000313" key="3">
    <source>
        <dbReference type="Proteomes" id="UP000255106"/>
    </source>
</evidence>
<dbReference type="InterPro" id="IPR050706">
    <property type="entry name" value="Cyclic-di-GMP_PDE-like"/>
</dbReference>
<dbReference type="PANTHER" id="PTHR33121:SF70">
    <property type="entry name" value="SIGNALING PROTEIN YKOW"/>
    <property type="match status" value="1"/>
</dbReference>
<evidence type="ECO:0000259" key="1">
    <source>
        <dbReference type="PROSITE" id="PS50883"/>
    </source>
</evidence>
<gene>
    <name evidence="2" type="primary">yahA</name>
    <name evidence="2" type="ORF">NCTC10005_06719</name>
</gene>
<dbReference type="InterPro" id="IPR001633">
    <property type="entry name" value="EAL_dom"/>
</dbReference>
<dbReference type="PROSITE" id="PS50883">
    <property type="entry name" value="EAL"/>
    <property type="match status" value="1"/>
</dbReference>
<dbReference type="EC" id="3.1.4.-" evidence="2"/>
<dbReference type="EMBL" id="UGJB01000004">
    <property type="protein sequence ID" value="STQ13885.1"/>
    <property type="molecule type" value="Genomic_DNA"/>
</dbReference>
<organism evidence="2 3">
    <name type="scientific">Enterobacter cloacae</name>
    <dbReference type="NCBI Taxonomy" id="550"/>
    <lineage>
        <taxon>Bacteria</taxon>
        <taxon>Pseudomonadati</taxon>
        <taxon>Pseudomonadota</taxon>
        <taxon>Gammaproteobacteria</taxon>
        <taxon>Enterobacterales</taxon>
        <taxon>Enterobacteriaceae</taxon>
        <taxon>Enterobacter</taxon>
        <taxon>Enterobacter cloacae complex</taxon>
    </lineage>
</organism>
<dbReference type="GO" id="GO:0071111">
    <property type="term" value="F:cyclic-guanylate-specific phosphodiesterase activity"/>
    <property type="evidence" value="ECO:0007669"/>
    <property type="project" value="InterPro"/>
</dbReference>
<dbReference type="Proteomes" id="UP000255106">
    <property type="component" value="Unassembled WGS sequence"/>
</dbReference>
<accession>A0A377M570</accession>
<dbReference type="Pfam" id="PF00563">
    <property type="entry name" value="EAL"/>
    <property type="match status" value="1"/>
</dbReference>
<dbReference type="PANTHER" id="PTHR33121">
    <property type="entry name" value="CYCLIC DI-GMP PHOSPHODIESTERASE PDEF"/>
    <property type="match status" value="1"/>
</dbReference>
<evidence type="ECO:0000313" key="2">
    <source>
        <dbReference type="EMBL" id="STQ13885.1"/>
    </source>
</evidence>
<dbReference type="SUPFAM" id="SSF141868">
    <property type="entry name" value="EAL domain-like"/>
    <property type="match status" value="1"/>
</dbReference>
<reference evidence="2 3" key="1">
    <citation type="submission" date="2018-06" db="EMBL/GenBank/DDBJ databases">
        <authorList>
            <consortium name="Pathogen Informatics"/>
            <person name="Doyle S."/>
        </authorList>
    </citation>
    <scope>NUCLEOTIDE SEQUENCE [LARGE SCALE GENOMIC DNA]</scope>
    <source>
        <strain evidence="2 3">NCTC10005</strain>
    </source>
</reference>
<name>A0A377M570_ENTCL</name>
<dbReference type="Gene3D" id="3.20.20.450">
    <property type="entry name" value="EAL domain"/>
    <property type="match status" value="1"/>
</dbReference>
<dbReference type="InterPro" id="IPR035919">
    <property type="entry name" value="EAL_sf"/>
</dbReference>
<keyword evidence="2" id="KW-0378">Hydrolase</keyword>
<sequence length="91" mass="10056">MDGVKVDQLFVKHLSSDKASTSIAAMVAGLAKARGLGIIAEGVETSEQSQLLRDMGIVIQQGYLFSFALSQSQLREYLAARRLHFQMKNRK</sequence>
<dbReference type="AlphaFoldDB" id="A0A377M570"/>
<protein>
    <submittedName>
        <fullName evidence="2">Diguanylate phosphodiesterase</fullName>
        <ecNumber evidence="2">3.1.4.-</ecNumber>
    </submittedName>
</protein>
<proteinExistence type="predicted"/>